<protein>
    <submittedName>
        <fullName evidence="1">Uncharacterized protein</fullName>
    </submittedName>
</protein>
<proteinExistence type="predicted"/>
<gene>
    <name evidence="1" type="ORF">SAMN05878503_1421</name>
</gene>
<keyword evidence="2" id="KW-1185">Reference proteome</keyword>
<dbReference type="Proteomes" id="UP000219467">
    <property type="component" value="Unassembled WGS sequence"/>
</dbReference>
<accession>A0A285D602</accession>
<feature type="non-terminal residue" evidence="1">
    <location>
        <position position="1"/>
    </location>
</feature>
<dbReference type="RefSeq" id="WP_235841107.1">
    <property type="nucleotide sequence ID" value="NZ_OAOQ01000042.1"/>
</dbReference>
<evidence type="ECO:0000313" key="2">
    <source>
        <dbReference type="Proteomes" id="UP000219467"/>
    </source>
</evidence>
<dbReference type="AlphaFoldDB" id="A0A285D602"/>
<reference evidence="2" key="1">
    <citation type="submission" date="2017-08" db="EMBL/GenBank/DDBJ databases">
        <authorList>
            <person name="Varghese N."/>
            <person name="Submissions S."/>
        </authorList>
    </citation>
    <scope>NUCLEOTIDE SEQUENCE [LARGE SCALE GENOMIC DNA]</scope>
    <source>
        <strain evidence="2">JA234</strain>
    </source>
</reference>
<dbReference type="EMBL" id="OAOQ01000042">
    <property type="protein sequence ID" value="SNX75209.1"/>
    <property type="molecule type" value="Genomic_DNA"/>
</dbReference>
<sequence>PTAAAGKSTRGGRITPGEWERRTGLQLRFIYKRRGPSLLVAEGRLNSKGRAVASQSKSGRGLTTVPIFLLLPQVKLRKRLDLARDAERAIDAVPGRIVAGWVETRS</sequence>
<dbReference type="InterPro" id="IPR045622">
    <property type="entry name" value="DUF6441"/>
</dbReference>
<dbReference type="Pfam" id="PF20039">
    <property type="entry name" value="DUF6441"/>
    <property type="match status" value="1"/>
</dbReference>
<organism evidence="1 2">
    <name type="scientific">Cereibacter ovatus</name>
    <dbReference type="NCBI Taxonomy" id="439529"/>
    <lineage>
        <taxon>Bacteria</taxon>
        <taxon>Pseudomonadati</taxon>
        <taxon>Pseudomonadota</taxon>
        <taxon>Alphaproteobacteria</taxon>
        <taxon>Rhodobacterales</taxon>
        <taxon>Paracoccaceae</taxon>
        <taxon>Cereibacter</taxon>
    </lineage>
</organism>
<name>A0A285D602_9RHOB</name>
<evidence type="ECO:0000313" key="1">
    <source>
        <dbReference type="EMBL" id="SNX75209.1"/>
    </source>
</evidence>